<keyword evidence="2" id="KW-1185">Reference proteome</keyword>
<dbReference type="EMBL" id="CAJNDS010001117">
    <property type="protein sequence ID" value="CAE7248583.1"/>
    <property type="molecule type" value="Genomic_DNA"/>
</dbReference>
<organism evidence="1 2">
    <name type="scientific">Symbiodinium natans</name>
    <dbReference type="NCBI Taxonomy" id="878477"/>
    <lineage>
        <taxon>Eukaryota</taxon>
        <taxon>Sar</taxon>
        <taxon>Alveolata</taxon>
        <taxon>Dinophyceae</taxon>
        <taxon>Suessiales</taxon>
        <taxon>Symbiodiniaceae</taxon>
        <taxon>Symbiodinium</taxon>
    </lineage>
</organism>
<evidence type="ECO:0000313" key="2">
    <source>
        <dbReference type="Proteomes" id="UP000604046"/>
    </source>
</evidence>
<dbReference type="Proteomes" id="UP000604046">
    <property type="component" value="Unassembled WGS sequence"/>
</dbReference>
<evidence type="ECO:0000313" key="1">
    <source>
        <dbReference type="EMBL" id="CAE7248583.1"/>
    </source>
</evidence>
<reference evidence="1" key="1">
    <citation type="submission" date="2021-02" db="EMBL/GenBank/DDBJ databases">
        <authorList>
            <person name="Dougan E. K."/>
            <person name="Rhodes N."/>
            <person name="Thang M."/>
            <person name="Chan C."/>
        </authorList>
    </citation>
    <scope>NUCLEOTIDE SEQUENCE</scope>
</reference>
<gene>
    <name evidence="1" type="ORF">SNAT2548_LOCUS12044</name>
</gene>
<dbReference type="AlphaFoldDB" id="A0A812LJB7"/>
<name>A0A812LJB7_9DINO</name>
<feature type="non-terminal residue" evidence="1">
    <location>
        <position position="1"/>
    </location>
</feature>
<protein>
    <submittedName>
        <fullName evidence="1">Uncharacterized protein</fullName>
    </submittedName>
</protein>
<proteinExistence type="predicted"/>
<comment type="caution">
    <text evidence="1">The sequence shown here is derived from an EMBL/GenBank/DDBJ whole genome shotgun (WGS) entry which is preliminary data.</text>
</comment>
<sequence>QVLSVDQFLYKDGVYAFSAERVESAKTACFERLKVLVQNGQCRRIICTCGCPGAGKSTWIAAHGRAESAVFFDDLLYTPRHRMQFLENLSKYEIEERDFEAALASNLARSADRQARCNSAITLRISWDQSKHGAIMPGDGGLGKGEESEKGIVFQPKIAEEHTGKDAPRSYYMSLMNLIGCCAARRWSFRLLQQLERQSKWGGSLLSGAAWPMMLKSWSRSRQYDPAAVEERQEAERVAARACALRGIQSLCMSCNTSVTTDTSVRFAVGWPPDIDASLSRGSATPGVSSAATLPCESAWPPPLLPALVGAGTAAGARWRCCKAVRPGHWVTSQSCKRGHRSDRHGVPEFA</sequence>
<accession>A0A812LJB7</accession>